<evidence type="ECO:0000256" key="7">
    <source>
        <dbReference type="ARBA" id="ARBA00022967"/>
    </source>
</evidence>
<keyword evidence="4" id="KW-0862">Zinc</keyword>
<dbReference type="KEGG" id="ged:FVIR_GE00165"/>
<dbReference type="InterPro" id="IPR027417">
    <property type="entry name" value="P-loop_NTPase"/>
</dbReference>
<keyword evidence="3" id="KW-0547">Nucleotide-binding</keyword>
<evidence type="ECO:0000256" key="8">
    <source>
        <dbReference type="ARBA" id="ARBA00023065"/>
    </source>
</evidence>
<dbReference type="OrthoDB" id="9780942at2"/>
<dbReference type="PANTHER" id="PTHR42734:SF9">
    <property type="entry name" value="ZINC IMPORT ATP-BINDING PROTEIN ZNUC"/>
    <property type="match status" value="1"/>
</dbReference>
<proteinExistence type="predicted"/>
<dbReference type="GO" id="GO:0006829">
    <property type="term" value="P:zinc ion transport"/>
    <property type="evidence" value="ECO:0007669"/>
    <property type="project" value="UniProtKB-KW"/>
</dbReference>
<reference evidence="12" key="1">
    <citation type="submission" date="2016-01" db="EMBL/GenBank/DDBJ databases">
        <authorList>
            <person name="Husnik F."/>
        </authorList>
    </citation>
    <scope>NUCLEOTIDE SEQUENCE [LARGE SCALE GENOMIC DNA]</scope>
</reference>
<evidence type="ECO:0000256" key="5">
    <source>
        <dbReference type="ARBA" id="ARBA00022840"/>
    </source>
</evidence>
<keyword evidence="2" id="KW-1003">Cell membrane</keyword>
<organism evidence="11 12">
    <name type="scientific">Candidatus Gullanella endobia</name>
    <dbReference type="NCBI Taxonomy" id="1070130"/>
    <lineage>
        <taxon>Bacteria</taxon>
        <taxon>Pseudomonadati</taxon>
        <taxon>Pseudomonadota</taxon>
        <taxon>Gammaproteobacteria</taxon>
        <taxon>Enterobacterales</taxon>
        <taxon>Enterobacteriaceae</taxon>
        <taxon>Candidatus Gullanella</taxon>
    </lineage>
</organism>
<dbReference type="PANTHER" id="PTHR42734">
    <property type="entry name" value="METAL TRANSPORT SYSTEM ATP-BINDING PROTEIN TM_0124-RELATED"/>
    <property type="match status" value="1"/>
</dbReference>
<keyword evidence="9" id="KW-0472">Membrane</keyword>
<gene>
    <name evidence="11" type="primary">znuC</name>
    <name evidence="11" type="ORF">FVIR_GE00165</name>
</gene>
<dbReference type="SUPFAM" id="SSF52540">
    <property type="entry name" value="P-loop containing nucleoside triphosphate hydrolases"/>
    <property type="match status" value="1"/>
</dbReference>
<dbReference type="InterPro" id="IPR017871">
    <property type="entry name" value="ABC_transporter-like_CS"/>
</dbReference>
<evidence type="ECO:0000256" key="9">
    <source>
        <dbReference type="ARBA" id="ARBA00023136"/>
    </source>
</evidence>
<evidence type="ECO:0000256" key="1">
    <source>
        <dbReference type="ARBA" id="ARBA00022448"/>
    </source>
</evidence>
<dbReference type="InterPro" id="IPR050153">
    <property type="entry name" value="Metal_Ion_Import_ABC"/>
</dbReference>
<sequence>MTILIALKNIFVAFEKKEILNDISFTIRHGHILTLLGPNGAGKSTLVRVVLGLITPNAGTIKRKEKLRLGYVPQKIYFDPTLPLTVERFMCLHPKAKKSDIKPALKQLQIQHLYKAPMQKLSGGEMQRVLLARALLNSPQLLILDEPTQGVDFNGKVALYNTIDNLRHTLGCGVLIVSHDLHLLIAKTDEILCLNHHIFFSDTPEAVLTHPDFIDMFGYSELSRFALYYHYHNHDIQSEIILAMKKYKKYCYV</sequence>
<dbReference type="Pfam" id="PF00005">
    <property type="entry name" value="ABC_tran"/>
    <property type="match status" value="1"/>
</dbReference>
<dbReference type="EMBL" id="LN999832">
    <property type="protein sequence ID" value="CUX95986.1"/>
    <property type="molecule type" value="Genomic_DNA"/>
</dbReference>
<evidence type="ECO:0000313" key="12">
    <source>
        <dbReference type="Proteomes" id="UP000095665"/>
    </source>
</evidence>
<evidence type="ECO:0000313" key="11">
    <source>
        <dbReference type="EMBL" id="CUX95986.1"/>
    </source>
</evidence>
<keyword evidence="8" id="KW-0406">Ion transport</keyword>
<protein>
    <submittedName>
        <fullName evidence="11">Zinc import ATP-binding protein ZnuC</fullName>
        <ecNumber evidence="11">3.6.3.-</ecNumber>
    </submittedName>
</protein>
<dbReference type="GO" id="GO:0010043">
    <property type="term" value="P:response to zinc ion"/>
    <property type="evidence" value="ECO:0007669"/>
    <property type="project" value="TreeGrafter"/>
</dbReference>
<keyword evidence="12" id="KW-1185">Reference proteome</keyword>
<dbReference type="GO" id="GO:0016887">
    <property type="term" value="F:ATP hydrolysis activity"/>
    <property type="evidence" value="ECO:0007669"/>
    <property type="project" value="InterPro"/>
</dbReference>
<dbReference type="SMART" id="SM00382">
    <property type="entry name" value="AAA"/>
    <property type="match status" value="1"/>
</dbReference>
<dbReference type="PATRIC" id="fig|1070130.3.peg.263"/>
<dbReference type="AlphaFoldDB" id="A0A143WQC8"/>
<keyword evidence="11" id="KW-0378">Hydrolase</keyword>
<keyword evidence="7" id="KW-1278">Translocase</keyword>
<keyword evidence="6" id="KW-0864">Zinc transport</keyword>
<keyword evidence="5 11" id="KW-0067">ATP-binding</keyword>
<name>A0A143WQC8_9ENTR</name>
<dbReference type="STRING" id="1070130.FVIR_GE00165"/>
<dbReference type="NCBIfam" id="NF007090">
    <property type="entry name" value="PRK09544.1"/>
    <property type="match status" value="1"/>
</dbReference>
<dbReference type="InterPro" id="IPR003593">
    <property type="entry name" value="AAA+_ATPase"/>
</dbReference>
<accession>A0A143WQC8</accession>
<dbReference type="InterPro" id="IPR003439">
    <property type="entry name" value="ABC_transporter-like_ATP-bd"/>
</dbReference>
<evidence type="ECO:0000256" key="3">
    <source>
        <dbReference type="ARBA" id="ARBA00022741"/>
    </source>
</evidence>
<keyword evidence="1" id="KW-0813">Transport</keyword>
<dbReference type="Proteomes" id="UP000095665">
    <property type="component" value="Chromosome I"/>
</dbReference>
<feature type="domain" description="ABC transporter" evidence="10">
    <location>
        <begin position="5"/>
        <end position="220"/>
    </location>
</feature>
<evidence type="ECO:0000256" key="4">
    <source>
        <dbReference type="ARBA" id="ARBA00022833"/>
    </source>
</evidence>
<dbReference type="PROSITE" id="PS00211">
    <property type="entry name" value="ABC_TRANSPORTER_1"/>
    <property type="match status" value="1"/>
</dbReference>
<dbReference type="EC" id="3.6.3.-" evidence="11"/>
<evidence type="ECO:0000256" key="2">
    <source>
        <dbReference type="ARBA" id="ARBA00022475"/>
    </source>
</evidence>
<dbReference type="Gene3D" id="3.40.50.300">
    <property type="entry name" value="P-loop containing nucleotide triphosphate hydrolases"/>
    <property type="match status" value="1"/>
</dbReference>
<evidence type="ECO:0000256" key="6">
    <source>
        <dbReference type="ARBA" id="ARBA00022906"/>
    </source>
</evidence>
<dbReference type="RefSeq" id="WP_067497711.1">
    <property type="nucleotide sequence ID" value="NZ_LN999832.1"/>
</dbReference>
<dbReference type="FunFam" id="3.40.50.300:FF:000392">
    <property type="entry name" value="Zinc import ATP-binding protein ZnuC"/>
    <property type="match status" value="1"/>
</dbReference>
<evidence type="ECO:0000259" key="10">
    <source>
        <dbReference type="PROSITE" id="PS50893"/>
    </source>
</evidence>
<dbReference type="GO" id="GO:0005524">
    <property type="term" value="F:ATP binding"/>
    <property type="evidence" value="ECO:0007669"/>
    <property type="project" value="UniProtKB-KW"/>
</dbReference>
<dbReference type="PROSITE" id="PS50893">
    <property type="entry name" value="ABC_TRANSPORTER_2"/>
    <property type="match status" value="1"/>
</dbReference>